<evidence type="ECO:0000256" key="1">
    <source>
        <dbReference type="SAM" id="MobiDB-lite"/>
    </source>
</evidence>
<name>A0A2N5UHE0_9BASI</name>
<organism evidence="3 4">
    <name type="scientific">Puccinia coronata f. sp. avenae</name>
    <dbReference type="NCBI Taxonomy" id="200324"/>
    <lineage>
        <taxon>Eukaryota</taxon>
        <taxon>Fungi</taxon>
        <taxon>Dikarya</taxon>
        <taxon>Basidiomycota</taxon>
        <taxon>Pucciniomycotina</taxon>
        <taxon>Pucciniomycetes</taxon>
        <taxon>Pucciniales</taxon>
        <taxon>Pucciniaceae</taxon>
        <taxon>Puccinia</taxon>
    </lineage>
</organism>
<dbReference type="AlphaFoldDB" id="A0A2N5UHE0"/>
<evidence type="ECO:0000313" key="4">
    <source>
        <dbReference type="Proteomes" id="UP000235388"/>
    </source>
</evidence>
<keyword evidence="2" id="KW-0732">Signal</keyword>
<feature type="chain" id="PRO_5014613647" evidence="2">
    <location>
        <begin position="24"/>
        <end position="797"/>
    </location>
</feature>
<feature type="compositionally biased region" description="Polar residues" evidence="1">
    <location>
        <begin position="471"/>
        <end position="482"/>
    </location>
</feature>
<evidence type="ECO:0000256" key="2">
    <source>
        <dbReference type="SAM" id="SignalP"/>
    </source>
</evidence>
<gene>
    <name evidence="3" type="ORF">PCANC_22025</name>
</gene>
<proteinExistence type="predicted"/>
<feature type="region of interest" description="Disordered" evidence="1">
    <location>
        <begin position="26"/>
        <end position="45"/>
    </location>
</feature>
<protein>
    <submittedName>
        <fullName evidence="3">Uncharacterized protein</fullName>
    </submittedName>
</protein>
<dbReference type="Proteomes" id="UP000235388">
    <property type="component" value="Unassembled WGS sequence"/>
</dbReference>
<feature type="region of interest" description="Disordered" evidence="1">
    <location>
        <begin position="428"/>
        <end position="538"/>
    </location>
</feature>
<comment type="caution">
    <text evidence="3">The sequence shown here is derived from an EMBL/GenBank/DDBJ whole genome shotgun (WGS) entry which is preliminary data.</text>
</comment>
<dbReference type="OrthoDB" id="2516158at2759"/>
<sequence length="797" mass="83796">MLAPFWTTFFMLFCAFLNPSTEGISLHARDGEPGPSPTPPPANLGGTSAIELEFSTVVQGWSAIPWAFSKCRSTFEQRPPPQGAIEAINTLASSTKIVVSQHSSCNSCRSLGTQSTYYVEFEQIIRQIFVSWQSVLLDGAQKYPQQWKPLVGVVFKTFTSFLVTIYDICLSLHIDLTIIFRSINLNYQLFLDVGLNLAEILKLNGGTAHVGQLPQGPQGSVQSATNAIKPQTHSTNLINNSQGTGSGGMGVNNGSIQSSAQDPSSILEAWNSVPIAFGKCRAVFQKKVSSSEALQAVSTLHATIQSFVSRYGACKPCDSMNHQDAFSAQFQAGLRATLIAWQSILLLGEQQYKAEWNVAFKAAFAQFDQFLVALKDMSMAIKFDLRALLVKIHLNPEIFLSAGLNVFSRLDIPQVSIGGKLNLDGGATPMSGASTPPSVPATTVPGGGTGDKSLLATGTSSPGGMKPDPSGNKTASGGTTPLSGGETSSIGGGVSSSGGVASPSGLAQPSSANGIPRSGANGIPGSGGGHQAVGTVTSPTGRFPPFDGGRTLNLSGQHQAPAAVISPTEPVSPASPGEITDPKVIKPPAVAATPALNLEAGSHAHGNVHSASLLPGRDMSALVSGWSALPNAFNKCQLALESHPPINVALQAIFSLQVTVQLTISTYGSCTTCSTLSPNSELALRFKTIITQIFTSWQNFVHLGQNNYGSQWQISTDAVFKKFGTFLIAVKRICSAIKINLGALFGEMRLDANFFPKIGFHAGSPFDLILGNPFDLNLGGQIGGAFHFSDLIPGLFQ</sequence>
<accession>A0A2N5UHE0</accession>
<feature type="compositionally biased region" description="Gly residues" evidence="1">
    <location>
        <begin position="522"/>
        <end position="531"/>
    </location>
</feature>
<reference evidence="3 4" key="1">
    <citation type="submission" date="2017-11" db="EMBL/GenBank/DDBJ databases">
        <title>De novo assembly and phasing of dikaryotic genomes from two isolates of Puccinia coronata f. sp. avenae, the causal agent of oat crown rust.</title>
        <authorList>
            <person name="Miller M.E."/>
            <person name="Zhang Y."/>
            <person name="Omidvar V."/>
            <person name="Sperschneider J."/>
            <person name="Schwessinger B."/>
            <person name="Raley C."/>
            <person name="Palmer J.M."/>
            <person name="Garnica D."/>
            <person name="Upadhyaya N."/>
            <person name="Rathjen J."/>
            <person name="Taylor J.M."/>
            <person name="Park R.F."/>
            <person name="Dodds P.N."/>
            <person name="Hirsch C.D."/>
            <person name="Kianian S.F."/>
            <person name="Figueroa M."/>
        </authorList>
    </citation>
    <scope>NUCLEOTIDE SEQUENCE [LARGE SCALE GENOMIC DNA]</scope>
    <source>
        <strain evidence="3">12NC29</strain>
    </source>
</reference>
<feature type="compositionally biased region" description="Low complexity" evidence="1">
    <location>
        <begin position="431"/>
        <end position="444"/>
    </location>
</feature>
<dbReference type="EMBL" id="PGCJ01000227">
    <property type="protein sequence ID" value="PLW37148.1"/>
    <property type="molecule type" value="Genomic_DNA"/>
</dbReference>
<feature type="signal peptide" evidence="2">
    <location>
        <begin position="1"/>
        <end position="23"/>
    </location>
</feature>
<evidence type="ECO:0000313" key="3">
    <source>
        <dbReference type="EMBL" id="PLW37148.1"/>
    </source>
</evidence>
<keyword evidence="4" id="KW-1185">Reference proteome</keyword>